<dbReference type="WBParaSite" id="BTMF_0000117401-mRNA-1">
    <property type="protein sequence ID" value="BTMF_0000117401-mRNA-1"/>
    <property type="gene ID" value="BTMF_0000117401"/>
</dbReference>
<evidence type="ECO:0000256" key="6">
    <source>
        <dbReference type="ARBA" id="ARBA00022842"/>
    </source>
</evidence>
<dbReference type="GO" id="GO:0003676">
    <property type="term" value="F:nucleic acid binding"/>
    <property type="evidence" value="ECO:0007669"/>
    <property type="project" value="InterPro"/>
</dbReference>
<gene>
    <name evidence="7" type="ORF">BTMF_LOCUS530</name>
</gene>
<reference evidence="9" key="1">
    <citation type="submission" date="2017-02" db="UniProtKB">
        <authorList>
            <consortium name="WormBaseParasite"/>
        </authorList>
    </citation>
    <scope>IDENTIFICATION</scope>
</reference>
<keyword evidence="4" id="KW-0378">Hydrolase</keyword>
<evidence type="ECO:0000256" key="4">
    <source>
        <dbReference type="ARBA" id="ARBA00022801"/>
    </source>
</evidence>
<dbReference type="STRING" id="42155.A0A0R3Q4E8"/>
<dbReference type="GO" id="GO:0006308">
    <property type="term" value="P:DNA catabolic process"/>
    <property type="evidence" value="ECO:0007669"/>
    <property type="project" value="TreeGrafter"/>
</dbReference>
<comment type="cofactor">
    <cofactor evidence="1">
        <name>Mg(2+)</name>
        <dbReference type="ChEBI" id="CHEBI:18420"/>
    </cofactor>
</comment>
<dbReference type="InterPro" id="IPR012337">
    <property type="entry name" value="RNaseH-like_sf"/>
</dbReference>
<dbReference type="AlphaFoldDB" id="A0A0R3Q4E8"/>
<dbReference type="GO" id="GO:0005737">
    <property type="term" value="C:cytoplasm"/>
    <property type="evidence" value="ECO:0007669"/>
    <property type="project" value="TreeGrafter"/>
</dbReference>
<reference evidence="7 8" key="2">
    <citation type="submission" date="2018-11" db="EMBL/GenBank/DDBJ databases">
        <authorList>
            <consortium name="Pathogen Informatics"/>
        </authorList>
    </citation>
    <scope>NUCLEOTIDE SEQUENCE [LARGE SCALE GENOMIC DNA]</scope>
</reference>
<proteinExistence type="predicted"/>
<protein>
    <submittedName>
        <fullName evidence="9">Exonuclease domain-containing protein</fullName>
    </submittedName>
</protein>
<dbReference type="SUPFAM" id="SSF53098">
    <property type="entry name" value="Ribonuclease H-like"/>
    <property type="match status" value="1"/>
</dbReference>
<dbReference type="PANTHER" id="PTHR13058:SF19">
    <property type="entry name" value="LD40940P"/>
    <property type="match status" value="1"/>
</dbReference>
<evidence type="ECO:0000256" key="2">
    <source>
        <dbReference type="ARBA" id="ARBA00022722"/>
    </source>
</evidence>
<dbReference type="GO" id="GO:0008296">
    <property type="term" value="F:3'-5'-DNA exonuclease activity"/>
    <property type="evidence" value="ECO:0007669"/>
    <property type="project" value="TreeGrafter"/>
</dbReference>
<organism evidence="9">
    <name type="scientific">Brugia timori</name>
    <dbReference type="NCBI Taxonomy" id="42155"/>
    <lineage>
        <taxon>Eukaryota</taxon>
        <taxon>Metazoa</taxon>
        <taxon>Ecdysozoa</taxon>
        <taxon>Nematoda</taxon>
        <taxon>Chromadorea</taxon>
        <taxon>Rhabditida</taxon>
        <taxon>Spirurina</taxon>
        <taxon>Spiruromorpha</taxon>
        <taxon>Filarioidea</taxon>
        <taxon>Onchocercidae</taxon>
        <taxon>Brugia</taxon>
    </lineage>
</organism>
<keyword evidence="6" id="KW-0460">Magnesium</keyword>
<sequence length="315" mass="35436">MAGNVSHVSGPIQSFVFLDVEASGLFPIDAMNPLDDPPIPGSQRDLSQILLNHIRLTSSNQAPHIMEISLVSATRKAILSGIRKMDAVMNNDEADDQASLRSRSSSFRIPCNIYSAQIKPKMNQKEWTEYEKGRFLRSVFVYSREDLEDKNDFATEWKGLKLFLEQTRKPVCIIAHNGLRFDFRILYAEFERSGLLDISPIPNQVYFVDSYLMFLDLEKKFHDELRTAIQLLDWGRLSPQLNSENPLPSPQKMSSCSVDVNSRTHMDIISKPSGSGTLEVEGISVSALKTDSSTVSWKSQDTTTFVVPVEGSTRI</sequence>
<keyword evidence="2" id="KW-0540">Nuclease</keyword>
<keyword evidence="3" id="KW-0479">Metal-binding</keyword>
<accession>A0A0R3Q4E8</accession>
<dbReference type="Gene3D" id="3.30.420.10">
    <property type="entry name" value="Ribonuclease H-like superfamily/Ribonuclease H"/>
    <property type="match status" value="1"/>
</dbReference>
<dbReference type="EMBL" id="UZAG01000292">
    <property type="protein sequence ID" value="VDO07911.1"/>
    <property type="molecule type" value="Genomic_DNA"/>
</dbReference>
<evidence type="ECO:0000313" key="8">
    <source>
        <dbReference type="Proteomes" id="UP000280834"/>
    </source>
</evidence>
<evidence type="ECO:0000256" key="3">
    <source>
        <dbReference type="ARBA" id="ARBA00022723"/>
    </source>
</evidence>
<dbReference type="Proteomes" id="UP000280834">
    <property type="component" value="Unassembled WGS sequence"/>
</dbReference>
<keyword evidence="5" id="KW-0269">Exonuclease</keyword>
<dbReference type="PANTHER" id="PTHR13058">
    <property type="entry name" value="THREE PRIME REPAIR EXONUCLEASE 1, 2"/>
    <property type="match status" value="1"/>
</dbReference>
<keyword evidence="8" id="KW-1185">Reference proteome</keyword>
<evidence type="ECO:0000313" key="7">
    <source>
        <dbReference type="EMBL" id="VDO07911.1"/>
    </source>
</evidence>
<dbReference type="InterPro" id="IPR036397">
    <property type="entry name" value="RNaseH_sf"/>
</dbReference>
<evidence type="ECO:0000256" key="5">
    <source>
        <dbReference type="ARBA" id="ARBA00022839"/>
    </source>
</evidence>
<dbReference type="InterPro" id="IPR040393">
    <property type="entry name" value="TREX1/2"/>
</dbReference>
<name>A0A0R3Q4E8_9BILA</name>
<evidence type="ECO:0000256" key="1">
    <source>
        <dbReference type="ARBA" id="ARBA00001946"/>
    </source>
</evidence>
<evidence type="ECO:0000313" key="9">
    <source>
        <dbReference type="WBParaSite" id="BTMF_0000117401-mRNA-1"/>
    </source>
</evidence>
<dbReference type="GO" id="GO:0046872">
    <property type="term" value="F:metal ion binding"/>
    <property type="evidence" value="ECO:0007669"/>
    <property type="project" value="UniProtKB-KW"/>
</dbReference>